<gene>
    <name evidence="1" type="ORF">SAMN05216464_103450</name>
</gene>
<proteinExistence type="predicted"/>
<sequence>MPVPHSIIIFGGLNGGKTVNIGLQGVLKLPAKTRDLFVKGFTYLIIHNNLLNTRASALQIH</sequence>
<name>A0A1G6ZPQ4_9SPHI</name>
<reference evidence="1 2" key="1">
    <citation type="submission" date="2016-10" db="EMBL/GenBank/DDBJ databases">
        <authorList>
            <person name="de Groot N.N."/>
        </authorList>
    </citation>
    <scope>NUCLEOTIDE SEQUENCE [LARGE SCALE GENOMIC DNA]</scope>
    <source>
        <strain evidence="1 2">47C3B</strain>
    </source>
</reference>
<dbReference type="EMBL" id="FNAI01000003">
    <property type="protein sequence ID" value="SDE04658.1"/>
    <property type="molecule type" value="Genomic_DNA"/>
</dbReference>
<accession>A0A1G6ZPQ4</accession>
<protein>
    <submittedName>
        <fullName evidence="1">Uncharacterized protein</fullName>
    </submittedName>
</protein>
<evidence type="ECO:0000313" key="2">
    <source>
        <dbReference type="Proteomes" id="UP000199072"/>
    </source>
</evidence>
<keyword evidence="2" id="KW-1185">Reference proteome</keyword>
<organism evidence="1 2">
    <name type="scientific">Mucilaginibacter pineti</name>
    <dbReference type="NCBI Taxonomy" id="1391627"/>
    <lineage>
        <taxon>Bacteria</taxon>
        <taxon>Pseudomonadati</taxon>
        <taxon>Bacteroidota</taxon>
        <taxon>Sphingobacteriia</taxon>
        <taxon>Sphingobacteriales</taxon>
        <taxon>Sphingobacteriaceae</taxon>
        <taxon>Mucilaginibacter</taxon>
    </lineage>
</organism>
<dbReference type="Proteomes" id="UP000199072">
    <property type="component" value="Unassembled WGS sequence"/>
</dbReference>
<dbReference type="AlphaFoldDB" id="A0A1G6ZPQ4"/>
<evidence type="ECO:0000313" key="1">
    <source>
        <dbReference type="EMBL" id="SDE04658.1"/>
    </source>
</evidence>